<reference evidence="2" key="1">
    <citation type="submission" date="2020-05" db="EMBL/GenBank/DDBJ databases">
        <authorList>
            <person name="Zhu T."/>
            <person name="Keshari N."/>
            <person name="Lu X."/>
        </authorList>
    </citation>
    <scope>NUCLEOTIDE SEQUENCE</scope>
    <source>
        <strain evidence="2">NK1-12</strain>
    </source>
</reference>
<dbReference type="NCBIfam" id="NF038191">
    <property type="entry name" value="V_Cas12k"/>
    <property type="match status" value="1"/>
</dbReference>
<organism evidence="2">
    <name type="scientific">Leptolyngbya sp. NK1-12</name>
    <dbReference type="NCBI Taxonomy" id="2547451"/>
    <lineage>
        <taxon>Bacteria</taxon>
        <taxon>Bacillati</taxon>
        <taxon>Cyanobacteriota</taxon>
        <taxon>Cyanophyceae</taxon>
        <taxon>Leptolyngbyales</taxon>
        <taxon>Leptolyngbyaceae</taxon>
        <taxon>Leptolyngbya group</taxon>
        <taxon>Leptolyngbya</taxon>
    </lineage>
</organism>
<dbReference type="EMBL" id="CP053586">
    <property type="protein sequence ID" value="WNZ25759.1"/>
    <property type="molecule type" value="Genomic_DNA"/>
</dbReference>
<proteinExistence type="predicted"/>
<evidence type="ECO:0000313" key="2">
    <source>
        <dbReference type="EMBL" id="WNZ25759.1"/>
    </source>
</evidence>
<gene>
    <name evidence="2" type="ORF">HJG54_24925</name>
</gene>
<name>A0AA96WIH0_9CYAN</name>
<sequence length="460" mass="53855">MSMKTIQSDLIVHLDPNPRSGKKNLDDLPKFDAVAWCRLCERAYQHALLIDRISEQIKQNPDVLIWIYAAQNAEDQNSADMDTETDTEQGYSWLPDGLISGLCALLKNTPQFEGMSGRAYTSATDRVEENFKGWFANHQKLICQIKGKQHWLTVVESDAELAETNNFNQSEIEDQAKQILAEIEADNESKDESVNNHRRVFNILFDKFDATEDILSRRAIIHLLKNGGKVRWEPKKSRNRKSQKHSSNPMTLEERLAAKRIEIARLEKQLLSQLPRARNLFPDIAFEESLQALLTLPDPDLERHNQYYFLVFSLLIHEESLEQNTQFQSHLLKSMNLLWEKPNSLCYYRILIFSFLFYAISTQKYLQFGHHLLRVIQVEVERVESQFYDWHESITFKLSKFLREPKSLPYPISFGYEDVRAWQINQAGKLFFKLNGWGDLIFEVRCHRRQLPLIKSFLKD</sequence>
<dbReference type="InterPro" id="IPR049868">
    <property type="entry name" value="V_Cas12k"/>
</dbReference>
<feature type="region of interest" description="Disordered" evidence="1">
    <location>
        <begin position="232"/>
        <end position="251"/>
    </location>
</feature>
<dbReference type="AlphaFoldDB" id="A0AA96WIH0"/>
<protein>
    <submittedName>
        <fullName evidence="2">Uncharacterized protein</fullName>
    </submittedName>
</protein>
<evidence type="ECO:0000256" key="1">
    <source>
        <dbReference type="SAM" id="MobiDB-lite"/>
    </source>
</evidence>
<accession>A0AA96WIH0</accession>